<keyword evidence="1" id="KW-0472">Membrane</keyword>
<gene>
    <name evidence="2" type="ORF">M1843_14180</name>
</gene>
<evidence type="ECO:0000313" key="3">
    <source>
        <dbReference type="Proteomes" id="UP001651050"/>
    </source>
</evidence>
<protein>
    <recommendedName>
        <fullName evidence="4">DUF4386 family protein</fullName>
    </recommendedName>
</protein>
<dbReference type="Proteomes" id="UP001651050">
    <property type="component" value="Unassembled WGS sequence"/>
</dbReference>
<evidence type="ECO:0000313" key="2">
    <source>
        <dbReference type="EMBL" id="MCK9794895.1"/>
    </source>
</evidence>
<dbReference type="EMBL" id="JALQCY010000004">
    <property type="protein sequence ID" value="MCK9794895.1"/>
    <property type="molecule type" value="Genomic_DNA"/>
</dbReference>
<sequence>MIRTSPAVPASKPSPARAIRSSTAAWTAAAAAGVLLLLFPVLRPWPDESEPNLALAEAFASEGWVLAHLCGIAGLGLLAPTFLGLRSLLRTATEGAGPGARAATAAVVTSWAGAGLCALYFGAEIFGIRTIAQATLRTGDAALLADVEALRYQPWAVAVFGVGLTLVAAAGVLAAVAAWRGGLHPRWSVVPLAAGLALYLPQFFGTPAVRVGHGVLVAVGLLFLAWAVRRAPAPHTTTAGHPEG</sequence>
<accession>A0ABT0J5Y2</accession>
<keyword evidence="1" id="KW-0812">Transmembrane</keyword>
<name>A0ABT0J5Y2_9MICO</name>
<feature type="transmembrane region" description="Helical" evidence="1">
    <location>
        <begin position="101"/>
        <end position="121"/>
    </location>
</feature>
<dbReference type="RefSeq" id="WP_416344755.1">
    <property type="nucleotide sequence ID" value="NZ_JALQCY010000004.1"/>
</dbReference>
<keyword evidence="3" id="KW-1185">Reference proteome</keyword>
<evidence type="ECO:0008006" key="4">
    <source>
        <dbReference type="Google" id="ProtNLM"/>
    </source>
</evidence>
<feature type="transmembrane region" description="Helical" evidence="1">
    <location>
        <begin position="24"/>
        <end position="45"/>
    </location>
</feature>
<comment type="caution">
    <text evidence="2">The sequence shown here is derived from an EMBL/GenBank/DDBJ whole genome shotgun (WGS) entry which is preliminary data.</text>
</comment>
<evidence type="ECO:0000256" key="1">
    <source>
        <dbReference type="SAM" id="Phobius"/>
    </source>
</evidence>
<organism evidence="2 3">
    <name type="scientific">Isoptericola peretonis</name>
    <dbReference type="NCBI Taxonomy" id="2918523"/>
    <lineage>
        <taxon>Bacteria</taxon>
        <taxon>Bacillati</taxon>
        <taxon>Actinomycetota</taxon>
        <taxon>Actinomycetes</taxon>
        <taxon>Micrococcales</taxon>
        <taxon>Promicromonosporaceae</taxon>
        <taxon>Isoptericola</taxon>
    </lineage>
</organism>
<feature type="transmembrane region" description="Helical" evidence="1">
    <location>
        <begin position="186"/>
        <end position="204"/>
    </location>
</feature>
<keyword evidence="1" id="KW-1133">Transmembrane helix</keyword>
<feature type="transmembrane region" description="Helical" evidence="1">
    <location>
        <begin position="155"/>
        <end position="179"/>
    </location>
</feature>
<reference evidence="2 3" key="1">
    <citation type="submission" date="2022-02" db="EMBL/GenBank/DDBJ databases">
        <title>The car tank lid bacteriome: a reservoir of bacteria with potential in bioremediation of fuel.</title>
        <authorList>
            <person name="Vidal-Verdu A."/>
            <person name="Gomez-Martinez D."/>
            <person name="Latorre-Perez A."/>
            <person name="Pereto J."/>
            <person name="Porcar M."/>
        </authorList>
    </citation>
    <scope>NUCLEOTIDE SEQUENCE [LARGE SCALE GENOMIC DNA]</scope>
    <source>
        <strain evidence="2 3">4D.3</strain>
    </source>
</reference>
<feature type="transmembrane region" description="Helical" evidence="1">
    <location>
        <begin position="210"/>
        <end position="228"/>
    </location>
</feature>
<proteinExistence type="predicted"/>
<feature type="transmembrane region" description="Helical" evidence="1">
    <location>
        <begin position="65"/>
        <end position="89"/>
    </location>
</feature>